<gene>
    <name evidence="16" type="ORF">B4U79_05919</name>
</gene>
<keyword evidence="5" id="KW-0769">Symport</keyword>
<dbReference type="PROSITE" id="PS50267">
    <property type="entry name" value="NA_NEUROTRAN_SYMP_3"/>
    <property type="match status" value="1"/>
</dbReference>
<keyword evidence="6" id="KW-0029">Amino-acid transport</keyword>
<evidence type="ECO:0000256" key="7">
    <source>
        <dbReference type="ARBA" id="ARBA00022989"/>
    </source>
</evidence>
<evidence type="ECO:0000256" key="6">
    <source>
        <dbReference type="ARBA" id="ARBA00022970"/>
    </source>
</evidence>
<evidence type="ECO:0000256" key="10">
    <source>
        <dbReference type="ARBA" id="ARBA00023136"/>
    </source>
</evidence>
<evidence type="ECO:0000256" key="12">
    <source>
        <dbReference type="ARBA" id="ARBA00023201"/>
    </source>
</evidence>
<dbReference type="GO" id="GO:0089718">
    <property type="term" value="P:amino acid import across plasma membrane"/>
    <property type="evidence" value="ECO:0007669"/>
    <property type="project" value="TreeGrafter"/>
</dbReference>
<dbReference type="PANTHER" id="PTHR11616">
    <property type="entry name" value="SODIUM/CHLORIDE DEPENDENT TRANSPORTER"/>
    <property type="match status" value="1"/>
</dbReference>
<evidence type="ECO:0000256" key="15">
    <source>
        <dbReference type="SAM" id="Phobius"/>
    </source>
</evidence>
<dbReference type="PRINTS" id="PR00176">
    <property type="entry name" value="NANEUSMPORT"/>
</dbReference>
<keyword evidence="12" id="KW-0739">Sodium transport</keyword>
<evidence type="ECO:0000256" key="2">
    <source>
        <dbReference type="ARBA" id="ARBA00006459"/>
    </source>
</evidence>
<proteinExistence type="inferred from homology"/>
<dbReference type="AlphaFoldDB" id="A0A443RET0"/>
<name>A0A443RET0_9ACAR</name>
<comment type="similarity">
    <text evidence="2">Belongs to the sodium:neurotransmitter symporter (SNF) (TC 2.A.22) family.</text>
</comment>
<evidence type="ECO:0000256" key="4">
    <source>
        <dbReference type="ARBA" id="ARBA00022692"/>
    </source>
</evidence>
<keyword evidence="7 15" id="KW-1133">Transmembrane helix</keyword>
<keyword evidence="10 15" id="KW-0472">Membrane</keyword>
<evidence type="ECO:0000256" key="9">
    <source>
        <dbReference type="ARBA" id="ARBA00023065"/>
    </source>
</evidence>
<dbReference type="PANTHER" id="PTHR11616:SF321">
    <property type="entry name" value="SODIUM-DEPENDENT NUTRIENT AMINO ACID TRANSPORTER 1-RELATED"/>
    <property type="match status" value="1"/>
</dbReference>
<keyword evidence="11" id="KW-0325">Glycoprotein</keyword>
<feature type="transmembrane region" description="Helical" evidence="15">
    <location>
        <begin position="6"/>
        <end position="35"/>
    </location>
</feature>
<keyword evidence="4 15" id="KW-0812">Transmembrane</keyword>
<protein>
    <recommendedName>
        <fullName evidence="14">Sodium-dependent nutrient amino acid transporter 1</fullName>
    </recommendedName>
</protein>
<sequence>MSVGLASFVLLIEINIIQLPGSFLLVYFCLLFVIGRPIYYFELSFGQFSGKGPIKVWKCLPLLKGVGFAQMVSLSYITVFYNYIMALTLYYLFLSFQIPLPWAVPSEKWASSCHLNNTLNITCEKPLSQEFFELVLV</sequence>
<accession>A0A443RET0</accession>
<keyword evidence="3" id="KW-0813">Transport</keyword>
<evidence type="ECO:0000313" key="17">
    <source>
        <dbReference type="Proteomes" id="UP000285301"/>
    </source>
</evidence>
<dbReference type="SUPFAM" id="SSF161070">
    <property type="entry name" value="SNF-like"/>
    <property type="match status" value="1"/>
</dbReference>
<comment type="subcellular location">
    <subcellularLocation>
        <location evidence="1">Membrane</location>
        <topology evidence="1">Multi-pass membrane protein</topology>
    </subcellularLocation>
</comment>
<evidence type="ECO:0000256" key="8">
    <source>
        <dbReference type="ARBA" id="ARBA00023053"/>
    </source>
</evidence>
<reference evidence="16 17" key="1">
    <citation type="journal article" date="2018" name="Gigascience">
        <title>Genomes of trombidid mites reveal novel predicted allergens and laterally-transferred genes associated with secondary metabolism.</title>
        <authorList>
            <person name="Dong X."/>
            <person name="Chaisiri K."/>
            <person name="Xia D."/>
            <person name="Armstrong S.D."/>
            <person name="Fang Y."/>
            <person name="Donnelly M.J."/>
            <person name="Kadowaki T."/>
            <person name="McGarry J.W."/>
            <person name="Darby A.C."/>
            <person name="Makepeace B.L."/>
        </authorList>
    </citation>
    <scope>NUCLEOTIDE SEQUENCE [LARGE SCALE GENOMIC DNA]</scope>
    <source>
        <strain evidence="16">UoL-WK</strain>
    </source>
</reference>
<keyword evidence="9" id="KW-0406">Ion transport</keyword>
<dbReference type="InterPro" id="IPR000175">
    <property type="entry name" value="Na/ntran_symport"/>
</dbReference>
<dbReference type="GO" id="GO:0005283">
    <property type="term" value="F:amino acid:sodium symporter activity"/>
    <property type="evidence" value="ECO:0007669"/>
    <property type="project" value="TreeGrafter"/>
</dbReference>
<comment type="function">
    <text evidence="13">Unusual broad substrate spectrum amino acid:sodium cotransporter that promotes absorption of the D isomers of essential amino acids. Neutral amino acids are the preferred substrates, especially methionine and phenylalanine.</text>
</comment>
<evidence type="ECO:0000256" key="11">
    <source>
        <dbReference type="ARBA" id="ARBA00023180"/>
    </source>
</evidence>
<dbReference type="OrthoDB" id="6581954at2759"/>
<dbReference type="Pfam" id="PF00209">
    <property type="entry name" value="SNF"/>
    <property type="match status" value="1"/>
</dbReference>
<dbReference type="GO" id="GO:0015179">
    <property type="term" value="F:L-amino acid transmembrane transporter activity"/>
    <property type="evidence" value="ECO:0007669"/>
    <property type="project" value="TreeGrafter"/>
</dbReference>
<dbReference type="GO" id="GO:0005886">
    <property type="term" value="C:plasma membrane"/>
    <property type="evidence" value="ECO:0007669"/>
    <property type="project" value="TreeGrafter"/>
</dbReference>
<keyword evidence="17" id="KW-1185">Reference proteome</keyword>
<evidence type="ECO:0000256" key="3">
    <source>
        <dbReference type="ARBA" id="ARBA00022448"/>
    </source>
</evidence>
<organism evidence="16 17">
    <name type="scientific">Dinothrombium tinctorium</name>
    <dbReference type="NCBI Taxonomy" id="1965070"/>
    <lineage>
        <taxon>Eukaryota</taxon>
        <taxon>Metazoa</taxon>
        <taxon>Ecdysozoa</taxon>
        <taxon>Arthropoda</taxon>
        <taxon>Chelicerata</taxon>
        <taxon>Arachnida</taxon>
        <taxon>Acari</taxon>
        <taxon>Acariformes</taxon>
        <taxon>Trombidiformes</taxon>
        <taxon>Prostigmata</taxon>
        <taxon>Anystina</taxon>
        <taxon>Parasitengona</taxon>
        <taxon>Trombidioidea</taxon>
        <taxon>Trombidiidae</taxon>
        <taxon>Dinothrombium</taxon>
    </lineage>
</organism>
<dbReference type="Proteomes" id="UP000285301">
    <property type="component" value="Unassembled WGS sequence"/>
</dbReference>
<evidence type="ECO:0000256" key="1">
    <source>
        <dbReference type="ARBA" id="ARBA00004141"/>
    </source>
</evidence>
<dbReference type="EMBL" id="NCKU01000886">
    <property type="protein sequence ID" value="RWS13775.1"/>
    <property type="molecule type" value="Genomic_DNA"/>
</dbReference>
<feature type="transmembrane region" description="Helical" evidence="15">
    <location>
        <begin position="83"/>
        <end position="104"/>
    </location>
</feature>
<comment type="caution">
    <text evidence="16">The sequence shown here is derived from an EMBL/GenBank/DDBJ whole genome shotgun (WGS) entry which is preliminary data.</text>
</comment>
<evidence type="ECO:0000256" key="5">
    <source>
        <dbReference type="ARBA" id="ARBA00022847"/>
    </source>
</evidence>
<evidence type="ECO:0000313" key="16">
    <source>
        <dbReference type="EMBL" id="RWS13775.1"/>
    </source>
</evidence>
<evidence type="ECO:0000256" key="13">
    <source>
        <dbReference type="ARBA" id="ARBA00037785"/>
    </source>
</evidence>
<evidence type="ECO:0000256" key="14">
    <source>
        <dbReference type="ARBA" id="ARBA00040215"/>
    </source>
</evidence>
<keyword evidence="8" id="KW-0915">Sodium</keyword>
<dbReference type="InterPro" id="IPR037272">
    <property type="entry name" value="SNS_sf"/>
</dbReference>